<protein>
    <submittedName>
        <fullName evidence="3">SPK domain-containing protein</fullName>
    </submittedName>
</protein>
<feature type="compositionally biased region" description="Polar residues" evidence="1">
    <location>
        <begin position="303"/>
        <end position="318"/>
    </location>
</feature>
<dbReference type="WBParaSite" id="ACRNAN_Path_1350.g5303.t1">
    <property type="protein sequence ID" value="ACRNAN_Path_1350.g5303.t1"/>
    <property type="gene ID" value="ACRNAN_Path_1350.g5303"/>
</dbReference>
<feature type="compositionally biased region" description="Polar residues" evidence="1">
    <location>
        <begin position="376"/>
        <end position="394"/>
    </location>
</feature>
<feature type="region of interest" description="Disordered" evidence="1">
    <location>
        <begin position="105"/>
        <end position="199"/>
    </location>
</feature>
<organism evidence="2 3">
    <name type="scientific">Acrobeloides nanus</name>
    <dbReference type="NCBI Taxonomy" id="290746"/>
    <lineage>
        <taxon>Eukaryota</taxon>
        <taxon>Metazoa</taxon>
        <taxon>Ecdysozoa</taxon>
        <taxon>Nematoda</taxon>
        <taxon>Chromadorea</taxon>
        <taxon>Rhabditida</taxon>
        <taxon>Tylenchina</taxon>
        <taxon>Cephalobomorpha</taxon>
        <taxon>Cephaloboidea</taxon>
        <taxon>Cephalobidae</taxon>
        <taxon>Acrobeloides</taxon>
    </lineage>
</organism>
<name>A0A914BZS9_9BILA</name>
<evidence type="ECO:0000256" key="1">
    <source>
        <dbReference type="SAM" id="MobiDB-lite"/>
    </source>
</evidence>
<proteinExistence type="predicted"/>
<sequence length="598" mass="68876">MWKFLYKKYKKGDSAKVLDTCGFKIWQDYVQEYPASNRHTVQSLVSHMRRVMKKNFEEADLPKKEFFFLFKRLKWPVSREQKRHLQNRFNVHIELDDEEKIKKVTYLDEEQNGDSRRTPRVDSDTEDQENDEIEIDEHSSVSTNENSDDVQIEEETVNIGNGEKRRQNGQKPMEAETSRSTRRNHATLPGPSSTLNSARPTDSALVRMGMEPSLCEANTSAWPSKSSTIEMVNRIAELAVQGREREETEANVALGNGASIEMEIEQPSQYIPSGRTLRFEKRKSNDRSTGWLGKPKEPRTKTPIPTQNGEPQPESLSNFERDFTPSPPRRVFTPTQRSPSRHQRTSTPTQRPPSRRQRTPTPTQLRERTSAPEEAPTSTTEVANSQATKRVPTTKTIISRHPFDQTLPANFLDIPPLSSSTPVQQKKKPATEIQIKLSLSQVERENEVREHEQQNQNRIIENTDQTISQQADVAQNHELQNPIFAAPAPPPERLNISVDQETQTASEEPPQPAMTNHAFNNRFFRPPQPQNGEPPNQISMPNQIFYRNMLRENLRKLLWGNLPSLYEGIPEQYQEHLKTTKEFGWILKHAREAEPRNQ</sequence>
<feature type="compositionally biased region" description="Acidic residues" evidence="1">
    <location>
        <begin position="124"/>
        <end position="135"/>
    </location>
</feature>
<dbReference type="PANTHER" id="PTHR38627">
    <property type="entry name" value="GA BINDING AND ACTIVATING AND SPK (SPK) DOMAIN CONTAINING-RELATED"/>
    <property type="match status" value="1"/>
</dbReference>
<dbReference type="InterPro" id="IPR053367">
    <property type="entry name" value="G-alpha_activating_GEF"/>
</dbReference>
<dbReference type="AlphaFoldDB" id="A0A914BZS9"/>
<dbReference type="Proteomes" id="UP000887540">
    <property type="component" value="Unplaced"/>
</dbReference>
<feature type="compositionally biased region" description="Acidic residues" evidence="1">
    <location>
        <begin position="146"/>
        <end position="156"/>
    </location>
</feature>
<keyword evidence="2" id="KW-1185">Reference proteome</keyword>
<feature type="compositionally biased region" description="Basic and acidic residues" evidence="1">
    <location>
        <begin position="277"/>
        <end position="286"/>
    </location>
</feature>
<evidence type="ECO:0000313" key="3">
    <source>
        <dbReference type="WBParaSite" id="ACRNAN_Path_1350.g5303.t1"/>
    </source>
</evidence>
<reference evidence="3" key="1">
    <citation type="submission" date="2022-11" db="UniProtKB">
        <authorList>
            <consortium name="WormBaseParasite"/>
        </authorList>
    </citation>
    <scope>IDENTIFICATION</scope>
</reference>
<feature type="region of interest" description="Disordered" evidence="1">
    <location>
        <begin position="260"/>
        <end position="394"/>
    </location>
</feature>
<accession>A0A914BZS9</accession>
<evidence type="ECO:0000313" key="2">
    <source>
        <dbReference type="Proteomes" id="UP000887540"/>
    </source>
</evidence>
<dbReference type="PANTHER" id="PTHR38627:SF2">
    <property type="entry name" value="DOUBLE-STRAND TELOMERIC DNA-BINDING PROTEINS 1-RELATED"/>
    <property type="match status" value="1"/>
</dbReference>
<feature type="compositionally biased region" description="Basic and acidic residues" evidence="1">
    <location>
        <begin position="113"/>
        <end position="123"/>
    </location>
</feature>
<feature type="compositionally biased region" description="Polar residues" evidence="1">
    <location>
        <begin position="190"/>
        <end position="199"/>
    </location>
</feature>